<protein>
    <recommendedName>
        <fullName evidence="5">DUF998 domain-containing protein</fullName>
    </recommendedName>
</protein>
<evidence type="ECO:0008006" key="5">
    <source>
        <dbReference type="Google" id="ProtNLM"/>
    </source>
</evidence>
<keyword evidence="2" id="KW-1133">Transmembrane helix</keyword>
<evidence type="ECO:0000256" key="2">
    <source>
        <dbReference type="SAM" id="Phobius"/>
    </source>
</evidence>
<dbReference type="Pfam" id="PF06197">
    <property type="entry name" value="DUF998"/>
    <property type="match status" value="1"/>
</dbReference>
<feature type="transmembrane region" description="Helical" evidence="2">
    <location>
        <begin position="151"/>
        <end position="171"/>
    </location>
</feature>
<feature type="transmembrane region" description="Helical" evidence="2">
    <location>
        <begin position="90"/>
        <end position="109"/>
    </location>
</feature>
<dbReference type="AlphaFoldDB" id="A0A841D686"/>
<keyword evidence="4" id="KW-1185">Reference proteome</keyword>
<comment type="caution">
    <text evidence="3">The sequence shown here is derived from an EMBL/GenBank/DDBJ whole genome shotgun (WGS) entry which is preliminary data.</text>
</comment>
<feature type="transmembrane region" description="Helical" evidence="2">
    <location>
        <begin position="59"/>
        <end position="78"/>
    </location>
</feature>
<feature type="transmembrane region" description="Helical" evidence="2">
    <location>
        <begin position="20"/>
        <end position="39"/>
    </location>
</feature>
<dbReference type="Proteomes" id="UP000562352">
    <property type="component" value="Unassembled WGS sequence"/>
</dbReference>
<evidence type="ECO:0000256" key="1">
    <source>
        <dbReference type="SAM" id="MobiDB-lite"/>
    </source>
</evidence>
<gene>
    <name evidence="3" type="ORF">FHS22_005031</name>
</gene>
<proteinExistence type="predicted"/>
<keyword evidence="2" id="KW-0472">Membrane</keyword>
<dbReference type="RefSeq" id="WP_260408256.1">
    <property type="nucleotide sequence ID" value="NZ_BAAAWZ010000001.1"/>
</dbReference>
<keyword evidence="2" id="KW-0812">Transmembrane</keyword>
<feature type="region of interest" description="Disordered" evidence="1">
    <location>
        <begin position="237"/>
        <end position="264"/>
    </location>
</feature>
<organism evidence="3 4">
    <name type="scientific">Planomonospora venezuelensis</name>
    <dbReference type="NCBI Taxonomy" id="1999"/>
    <lineage>
        <taxon>Bacteria</taxon>
        <taxon>Bacillati</taxon>
        <taxon>Actinomycetota</taxon>
        <taxon>Actinomycetes</taxon>
        <taxon>Streptosporangiales</taxon>
        <taxon>Streptosporangiaceae</taxon>
        <taxon>Planomonospora</taxon>
    </lineage>
</organism>
<accession>A0A841D686</accession>
<sequence length="264" mass="26422">MSGPEGAAPQRGPEPIWRALGMGGAALALVAMAWAHLAGGGAVDPMTGLISDYALLDGTAWALVGGTLALAAGCLWTAYGLAGTDPAGSAAARVLLVAAALGLLLTASFPTDAAPGVVSITGEIHRWSAAVVFTALPCAGRLLGRRSGDTLLSAVSALSVLLLAAFLAAHPGSLTADLIDGPAYYGLVERLLMLAEIVLVFLAARGVGGQRGRGVGVQHRQGMVGGLLQRPARAGELGPRVPATAHPGADGRQRPREPLGLGSV</sequence>
<dbReference type="InterPro" id="IPR009339">
    <property type="entry name" value="DUF998"/>
</dbReference>
<feature type="transmembrane region" description="Helical" evidence="2">
    <location>
        <begin position="124"/>
        <end position="144"/>
    </location>
</feature>
<name>A0A841D686_PLAVE</name>
<reference evidence="3 4" key="1">
    <citation type="submission" date="2020-08" db="EMBL/GenBank/DDBJ databases">
        <title>Genomic Encyclopedia of Type Strains, Phase III (KMG-III): the genomes of soil and plant-associated and newly described type strains.</title>
        <authorList>
            <person name="Whitman W."/>
        </authorList>
    </citation>
    <scope>NUCLEOTIDE SEQUENCE [LARGE SCALE GENOMIC DNA]</scope>
    <source>
        <strain evidence="3 4">CECT 3303</strain>
    </source>
</reference>
<dbReference type="EMBL" id="JACHJJ010000019">
    <property type="protein sequence ID" value="MBB5965741.1"/>
    <property type="molecule type" value="Genomic_DNA"/>
</dbReference>
<feature type="transmembrane region" description="Helical" evidence="2">
    <location>
        <begin position="183"/>
        <end position="204"/>
    </location>
</feature>
<evidence type="ECO:0000313" key="4">
    <source>
        <dbReference type="Proteomes" id="UP000562352"/>
    </source>
</evidence>
<evidence type="ECO:0000313" key="3">
    <source>
        <dbReference type="EMBL" id="MBB5965741.1"/>
    </source>
</evidence>